<evidence type="ECO:0000313" key="2">
    <source>
        <dbReference type="Proteomes" id="UP000016936"/>
    </source>
</evidence>
<organism evidence="1 2">
    <name type="scientific">Cochliobolus heterostrophus (strain C5 / ATCC 48332 / race O)</name>
    <name type="common">Southern corn leaf blight fungus</name>
    <name type="synonym">Bipolaris maydis</name>
    <dbReference type="NCBI Taxonomy" id="701091"/>
    <lineage>
        <taxon>Eukaryota</taxon>
        <taxon>Fungi</taxon>
        <taxon>Dikarya</taxon>
        <taxon>Ascomycota</taxon>
        <taxon>Pezizomycotina</taxon>
        <taxon>Dothideomycetes</taxon>
        <taxon>Pleosporomycetidae</taxon>
        <taxon>Pleosporales</taxon>
        <taxon>Pleosporineae</taxon>
        <taxon>Pleosporaceae</taxon>
        <taxon>Bipolaris</taxon>
    </lineage>
</organism>
<feature type="non-terminal residue" evidence="1">
    <location>
        <position position="1"/>
    </location>
</feature>
<dbReference type="Proteomes" id="UP000016936">
    <property type="component" value="Unassembled WGS sequence"/>
</dbReference>
<dbReference type="OrthoDB" id="4788795at2759"/>
<accession>M2U8V6</accession>
<reference evidence="2" key="2">
    <citation type="journal article" date="2013" name="PLoS Genet.">
        <title>Comparative genome structure, secondary metabolite, and effector coding capacity across Cochliobolus pathogens.</title>
        <authorList>
            <person name="Condon B.J."/>
            <person name="Leng Y."/>
            <person name="Wu D."/>
            <person name="Bushley K.E."/>
            <person name="Ohm R.A."/>
            <person name="Otillar R."/>
            <person name="Martin J."/>
            <person name="Schackwitz W."/>
            <person name="Grimwood J."/>
            <person name="MohdZainudin N."/>
            <person name="Xue C."/>
            <person name="Wang R."/>
            <person name="Manning V.A."/>
            <person name="Dhillon B."/>
            <person name="Tu Z.J."/>
            <person name="Steffenson B.J."/>
            <person name="Salamov A."/>
            <person name="Sun H."/>
            <person name="Lowry S."/>
            <person name="LaButti K."/>
            <person name="Han J."/>
            <person name="Copeland A."/>
            <person name="Lindquist E."/>
            <person name="Barry K."/>
            <person name="Schmutz J."/>
            <person name="Baker S.E."/>
            <person name="Ciuffetti L.M."/>
            <person name="Grigoriev I.V."/>
            <person name="Zhong S."/>
            <person name="Turgeon B.G."/>
        </authorList>
    </citation>
    <scope>NUCLEOTIDE SEQUENCE [LARGE SCALE GENOMIC DNA]</scope>
    <source>
        <strain evidence="2">C5 / ATCC 48332 / race O</strain>
    </source>
</reference>
<dbReference type="HOGENOM" id="CLU_135732_1_0_1"/>
<gene>
    <name evidence="1" type="ORF">COCHEDRAFT_1092690</name>
</gene>
<name>M2U8V6_COCH5</name>
<dbReference type="OMA" id="VHANERC"/>
<sequence>YSIWAGNVNDIPGICGGLWDNLKHSGACTPIATYCGGDPASRLLNWKFTAPIFCNSGHVESAWWEATRNQFGAVHC</sequence>
<keyword evidence="2" id="KW-1185">Reference proteome</keyword>
<protein>
    <submittedName>
        <fullName evidence="1">Uncharacterized protein</fullName>
    </submittedName>
</protein>
<evidence type="ECO:0000313" key="1">
    <source>
        <dbReference type="EMBL" id="EMD95024.1"/>
    </source>
</evidence>
<proteinExistence type="predicted"/>
<dbReference type="AlphaFoldDB" id="M2U8V6"/>
<dbReference type="EMBL" id="KB445571">
    <property type="protein sequence ID" value="EMD95024.1"/>
    <property type="molecule type" value="Genomic_DNA"/>
</dbReference>
<reference evidence="1 2" key="1">
    <citation type="journal article" date="2012" name="PLoS Pathog.">
        <title>Diverse lifestyles and strategies of plant pathogenesis encoded in the genomes of eighteen Dothideomycetes fungi.</title>
        <authorList>
            <person name="Ohm R.A."/>
            <person name="Feau N."/>
            <person name="Henrissat B."/>
            <person name="Schoch C.L."/>
            <person name="Horwitz B.A."/>
            <person name="Barry K.W."/>
            <person name="Condon B.J."/>
            <person name="Copeland A.C."/>
            <person name="Dhillon B."/>
            <person name="Glaser F."/>
            <person name="Hesse C.N."/>
            <person name="Kosti I."/>
            <person name="LaButti K."/>
            <person name="Lindquist E.A."/>
            <person name="Lucas S."/>
            <person name="Salamov A.A."/>
            <person name="Bradshaw R.E."/>
            <person name="Ciuffetti L."/>
            <person name="Hamelin R.C."/>
            <person name="Kema G.H.J."/>
            <person name="Lawrence C."/>
            <person name="Scott J.A."/>
            <person name="Spatafora J.W."/>
            <person name="Turgeon B.G."/>
            <person name="de Wit P.J.G.M."/>
            <person name="Zhong S."/>
            <person name="Goodwin S.B."/>
            <person name="Grigoriev I.V."/>
        </authorList>
    </citation>
    <scope>NUCLEOTIDE SEQUENCE [LARGE SCALE GENOMIC DNA]</scope>
    <source>
        <strain evidence="2">C5 / ATCC 48332 / race O</strain>
    </source>
</reference>